<dbReference type="GO" id="GO:0005524">
    <property type="term" value="F:ATP binding"/>
    <property type="evidence" value="ECO:0007669"/>
    <property type="project" value="UniProtKB-KW"/>
</dbReference>
<dbReference type="PANTHER" id="PTHR24220">
    <property type="entry name" value="IMPORT ATP-BINDING PROTEIN"/>
    <property type="match status" value="1"/>
</dbReference>
<gene>
    <name evidence="5" type="ORF">ACFSE6_05815</name>
</gene>
<feature type="domain" description="ABC transporter" evidence="4">
    <location>
        <begin position="23"/>
        <end position="251"/>
    </location>
</feature>
<comment type="caution">
    <text evidence="5">The sequence shown here is derived from an EMBL/GenBank/DDBJ whole genome shotgun (WGS) entry which is preliminary data.</text>
</comment>
<dbReference type="PROSITE" id="PS50893">
    <property type="entry name" value="ABC_TRANSPORTER_2"/>
    <property type="match status" value="1"/>
</dbReference>
<dbReference type="EMBL" id="JBHUEE010000002">
    <property type="protein sequence ID" value="MFD1717340.1"/>
    <property type="molecule type" value="Genomic_DNA"/>
</dbReference>
<dbReference type="InterPro" id="IPR003593">
    <property type="entry name" value="AAA+_ATPase"/>
</dbReference>
<keyword evidence="2" id="KW-0547">Nucleotide-binding</keyword>
<accession>A0ABW4L400</accession>
<dbReference type="PANTHER" id="PTHR24220:SF685">
    <property type="entry name" value="ABC TRANSPORTER RELATED"/>
    <property type="match status" value="1"/>
</dbReference>
<evidence type="ECO:0000256" key="3">
    <source>
        <dbReference type="ARBA" id="ARBA00022840"/>
    </source>
</evidence>
<dbReference type="Gene3D" id="3.40.50.300">
    <property type="entry name" value="P-loop containing nucleotide triphosphate hydrolases"/>
    <property type="match status" value="1"/>
</dbReference>
<dbReference type="InterPro" id="IPR015854">
    <property type="entry name" value="ABC_transpr_LolD-like"/>
</dbReference>
<dbReference type="InterPro" id="IPR027417">
    <property type="entry name" value="P-loop_NTPase"/>
</dbReference>
<evidence type="ECO:0000259" key="4">
    <source>
        <dbReference type="PROSITE" id="PS50893"/>
    </source>
</evidence>
<keyword evidence="1" id="KW-0813">Transport</keyword>
<dbReference type="InterPro" id="IPR017911">
    <property type="entry name" value="MacB-like_ATP-bd"/>
</dbReference>
<evidence type="ECO:0000256" key="2">
    <source>
        <dbReference type="ARBA" id="ARBA00022741"/>
    </source>
</evidence>
<evidence type="ECO:0000313" key="5">
    <source>
        <dbReference type="EMBL" id="MFD1717340.1"/>
    </source>
</evidence>
<dbReference type="SMART" id="SM00382">
    <property type="entry name" value="AAA"/>
    <property type="match status" value="1"/>
</dbReference>
<dbReference type="Proteomes" id="UP001597277">
    <property type="component" value="Unassembled WGS sequence"/>
</dbReference>
<evidence type="ECO:0000256" key="1">
    <source>
        <dbReference type="ARBA" id="ARBA00022448"/>
    </source>
</evidence>
<sequence length="251" mass="25917">MDATTTRGATPPQQIADPAGTVLAGHGLTKTYGPTVALAGVDLAVRRGESVAVMGTSGSGKTTLLHCLAGILTPDSGSVALYDDGGAVAVHARSAGGRAELRRSRYGFVFQQGLLLPELTAAENVALPLMLGGVDRREAQAQAVRWLEWLGLAGMTDRRPSQLSGGQQQRVAVARAQVVGPPVVFADEPTGALDSATSEETMSALLAATTGRGGTLVLVTHDESVAARCHRVVRLHDGQIVHDATTGEVAR</sequence>
<dbReference type="InterPro" id="IPR003439">
    <property type="entry name" value="ABC_transporter-like_ATP-bd"/>
</dbReference>
<dbReference type="CDD" id="cd03255">
    <property type="entry name" value="ABC_MJ0796_LolCDE_FtsE"/>
    <property type="match status" value="1"/>
</dbReference>
<keyword evidence="3 5" id="KW-0067">ATP-binding</keyword>
<dbReference type="SUPFAM" id="SSF52540">
    <property type="entry name" value="P-loop containing nucleoside triphosphate hydrolases"/>
    <property type="match status" value="1"/>
</dbReference>
<keyword evidence="6" id="KW-1185">Reference proteome</keyword>
<evidence type="ECO:0000313" key="6">
    <source>
        <dbReference type="Proteomes" id="UP001597277"/>
    </source>
</evidence>
<organism evidence="5 6">
    <name type="scientific">Georgenia deserti</name>
    <dbReference type="NCBI Taxonomy" id="2093781"/>
    <lineage>
        <taxon>Bacteria</taxon>
        <taxon>Bacillati</taxon>
        <taxon>Actinomycetota</taxon>
        <taxon>Actinomycetes</taxon>
        <taxon>Micrococcales</taxon>
        <taxon>Bogoriellaceae</taxon>
        <taxon>Georgenia</taxon>
    </lineage>
</organism>
<name>A0ABW4L400_9MICO</name>
<reference evidence="6" key="1">
    <citation type="journal article" date="2019" name="Int. J. Syst. Evol. Microbiol.">
        <title>The Global Catalogue of Microorganisms (GCM) 10K type strain sequencing project: providing services to taxonomists for standard genome sequencing and annotation.</title>
        <authorList>
            <consortium name="The Broad Institute Genomics Platform"/>
            <consortium name="The Broad Institute Genome Sequencing Center for Infectious Disease"/>
            <person name="Wu L."/>
            <person name="Ma J."/>
        </authorList>
    </citation>
    <scope>NUCLEOTIDE SEQUENCE [LARGE SCALE GENOMIC DNA]</scope>
    <source>
        <strain evidence="6">JCM 17130</strain>
    </source>
</reference>
<dbReference type="RefSeq" id="WP_388003379.1">
    <property type="nucleotide sequence ID" value="NZ_JBHUEE010000002.1"/>
</dbReference>
<protein>
    <submittedName>
        <fullName evidence="5">ABC transporter ATP-binding protein</fullName>
    </submittedName>
</protein>
<proteinExistence type="predicted"/>
<dbReference type="Pfam" id="PF00005">
    <property type="entry name" value="ABC_tran"/>
    <property type="match status" value="1"/>
</dbReference>